<feature type="transmembrane region" description="Helical" evidence="7">
    <location>
        <begin position="155"/>
        <end position="172"/>
    </location>
</feature>
<keyword evidence="4 7" id="KW-0472">Membrane</keyword>
<keyword evidence="2 7" id="KW-0812">Transmembrane</keyword>
<sequence>MGKKRSGAAKALHITGIALKAIVTAIAALLLVYNVYVLVARLAFGVGIPTVFGFGFATVETGSMSPEIEAGDFIVIRASDSYEMNDVITFYDSSRSQYVTHRIIRVGESGYTTKGDANNTQDAFTVTDDVIVGKVVLVAGGLGAFIGFLQSPVGLLTAVGVCVLVWVAATYVPKLFDKSGDDEDDKEGKDDGSGPKDNG</sequence>
<name>A0A9D1TRE0_9FIRM</name>
<dbReference type="InterPro" id="IPR036286">
    <property type="entry name" value="LexA/Signal_pep-like_sf"/>
</dbReference>
<dbReference type="GO" id="GO:0006465">
    <property type="term" value="P:signal peptide processing"/>
    <property type="evidence" value="ECO:0007669"/>
    <property type="project" value="UniProtKB-UniRule"/>
</dbReference>
<dbReference type="InterPro" id="IPR019533">
    <property type="entry name" value="Peptidase_S26"/>
</dbReference>
<dbReference type="GO" id="GO:0009003">
    <property type="term" value="F:signal peptidase activity"/>
    <property type="evidence" value="ECO:0007669"/>
    <property type="project" value="UniProtKB-EC"/>
</dbReference>
<evidence type="ECO:0000256" key="1">
    <source>
        <dbReference type="ARBA" id="ARBA00004370"/>
    </source>
</evidence>
<organism evidence="8 9">
    <name type="scientific">Candidatus Protoclostridium stercorigallinarum</name>
    <dbReference type="NCBI Taxonomy" id="2838741"/>
    <lineage>
        <taxon>Bacteria</taxon>
        <taxon>Bacillati</taxon>
        <taxon>Bacillota</taxon>
        <taxon>Clostridia</taxon>
        <taxon>Candidatus Protoclostridium</taxon>
    </lineage>
</organism>
<dbReference type="InterPro" id="IPR001733">
    <property type="entry name" value="Peptidase_S26B"/>
</dbReference>
<dbReference type="AlphaFoldDB" id="A0A9D1TRE0"/>
<evidence type="ECO:0000256" key="7">
    <source>
        <dbReference type="SAM" id="Phobius"/>
    </source>
</evidence>
<dbReference type="Proteomes" id="UP000823990">
    <property type="component" value="Unassembled WGS sequence"/>
</dbReference>
<feature type="transmembrane region" description="Helical" evidence="7">
    <location>
        <begin position="131"/>
        <end position="149"/>
    </location>
</feature>
<dbReference type="GO" id="GO:0016020">
    <property type="term" value="C:membrane"/>
    <property type="evidence" value="ECO:0007669"/>
    <property type="project" value="UniProtKB-SubCell"/>
</dbReference>
<evidence type="ECO:0000256" key="2">
    <source>
        <dbReference type="ARBA" id="ARBA00022692"/>
    </source>
</evidence>
<dbReference type="NCBIfam" id="TIGR02228">
    <property type="entry name" value="sigpep_I_arch"/>
    <property type="match status" value="1"/>
</dbReference>
<comment type="subcellular location">
    <subcellularLocation>
        <location evidence="1">Membrane</location>
    </subcellularLocation>
</comment>
<evidence type="ECO:0000256" key="5">
    <source>
        <dbReference type="NCBIfam" id="TIGR02228"/>
    </source>
</evidence>
<evidence type="ECO:0000256" key="6">
    <source>
        <dbReference type="SAM" id="MobiDB-lite"/>
    </source>
</evidence>
<proteinExistence type="predicted"/>
<evidence type="ECO:0000256" key="3">
    <source>
        <dbReference type="ARBA" id="ARBA00022989"/>
    </source>
</evidence>
<comment type="caution">
    <text evidence="8">The sequence shown here is derived from an EMBL/GenBank/DDBJ whole genome shotgun (WGS) entry which is preliminary data.</text>
</comment>
<dbReference type="CDD" id="cd06530">
    <property type="entry name" value="S26_SPase_I"/>
    <property type="match status" value="1"/>
</dbReference>
<accession>A0A9D1TRE0</accession>
<evidence type="ECO:0000313" key="9">
    <source>
        <dbReference type="Proteomes" id="UP000823990"/>
    </source>
</evidence>
<dbReference type="EMBL" id="DXHS01000080">
    <property type="protein sequence ID" value="HIW02720.1"/>
    <property type="molecule type" value="Genomic_DNA"/>
</dbReference>
<gene>
    <name evidence="8" type="ORF">H9892_05210</name>
</gene>
<protein>
    <recommendedName>
        <fullName evidence="5">Signal peptidase I</fullName>
        <ecNumber evidence="5">3.4.21.89</ecNumber>
    </recommendedName>
</protein>
<dbReference type="Gene3D" id="2.10.109.10">
    <property type="entry name" value="Umud Fragment, subunit A"/>
    <property type="match status" value="1"/>
</dbReference>
<keyword evidence="3 7" id="KW-1133">Transmembrane helix</keyword>
<evidence type="ECO:0000256" key="4">
    <source>
        <dbReference type="ARBA" id="ARBA00023136"/>
    </source>
</evidence>
<feature type="transmembrane region" description="Helical" evidence="7">
    <location>
        <begin position="12"/>
        <end position="33"/>
    </location>
</feature>
<dbReference type="SUPFAM" id="SSF51306">
    <property type="entry name" value="LexA/Signal peptidase"/>
    <property type="match status" value="1"/>
</dbReference>
<reference evidence="8" key="2">
    <citation type="submission" date="2021-04" db="EMBL/GenBank/DDBJ databases">
        <authorList>
            <person name="Gilroy R."/>
        </authorList>
    </citation>
    <scope>NUCLEOTIDE SEQUENCE</scope>
    <source>
        <strain evidence="8">12435</strain>
    </source>
</reference>
<feature type="transmembrane region" description="Helical" evidence="7">
    <location>
        <begin position="39"/>
        <end position="59"/>
    </location>
</feature>
<feature type="region of interest" description="Disordered" evidence="6">
    <location>
        <begin position="177"/>
        <end position="199"/>
    </location>
</feature>
<evidence type="ECO:0000313" key="8">
    <source>
        <dbReference type="EMBL" id="HIW02720.1"/>
    </source>
</evidence>
<keyword evidence="8" id="KW-0378">Hydrolase</keyword>
<feature type="compositionally biased region" description="Basic and acidic residues" evidence="6">
    <location>
        <begin position="186"/>
        <end position="199"/>
    </location>
</feature>
<dbReference type="GO" id="GO:0004252">
    <property type="term" value="F:serine-type endopeptidase activity"/>
    <property type="evidence" value="ECO:0007669"/>
    <property type="project" value="UniProtKB-UniRule"/>
</dbReference>
<dbReference type="EC" id="3.4.21.89" evidence="5"/>
<reference evidence="8" key="1">
    <citation type="journal article" date="2021" name="PeerJ">
        <title>Extensive microbial diversity within the chicken gut microbiome revealed by metagenomics and culture.</title>
        <authorList>
            <person name="Gilroy R."/>
            <person name="Ravi A."/>
            <person name="Getino M."/>
            <person name="Pursley I."/>
            <person name="Horton D.L."/>
            <person name="Alikhan N.F."/>
            <person name="Baker D."/>
            <person name="Gharbi K."/>
            <person name="Hall N."/>
            <person name="Watson M."/>
            <person name="Adriaenssens E.M."/>
            <person name="Foster-Nyarko E."/>
            <person name="Jarju S."/>
            <person name="Secka A."/>
            <person name="Antonio M."/>
            <person name="Oren A."/>
            <person name="Chaudhuri R.R."/>
            <person name="La Ragione R."/>
            <person name="Hildebrand F."/>
            <person name="Pallen M.J."/>
        </authorList>
    </citation>
    <scope>NUCLEOTIDE SEQUENCE</scope>
    <source>
        <strain evidence="8">12435</strain>
    </source>
</reference>